<evidence type="ECO:0000313" key="1">
    <source>
        <dbReference type="EMBL" id="QGU28800.1"/>
    </source>
</evidence>
<proteinExistence type="predicted"/>
<gene>
    <name evidence="1" type="ORF">D7D94_04600</name>
</gene>
<dbReference type="KEGG" id="moj:D7D94_04600"/>
<dbReference type="OrthoDB" id="9815939at2"/>
<name>A0A6I6E8T9_9MICO</name>
<dbReference type="AlphaFoldDB" id="A0A6I6E8T9"/>
<organism evidence="1 2">
    <name type="scientific">Microbacterium oryzae</name>
    <dbReference type="NCBI Taxonomy" id="743009"/>
    <lineage>
        <taxon>Bacteria</taxon>
        <taxon>Bacillati</taxon>
        <taxon>Actinomycetota</taxon>
        <taxon>Actinomycetes</taxon>
        <taxon>Micrococcales</taxon>
        <taxon>Microbacteriaceae</taxon>
        <taxon>Microbacterium</taxon>
    </lineage>
</organism>
<keyword evidence="2" id="KW-1185">Reference proteome</keyword>
<sequence length="82" mass="9255">MPGPDGVPREVAYTRRRGIPDYTDQPVLAEHRVADQQRLDVITALYAGDPERFWVLCDANTVLSPAELEQPSRIIRIPLAKE</sequence>
<accession>A0A6I6E8T9</accession>
<evidence type="ECO:0000313" key="2">
    <source>
        <dbReference type="Proteomes" id="UP000422989"/>
    </source>
</evidence>
<dbReference type="Proteomes" id="UP000422989">
    <property type="component" value="Chromosome"/>
</dbReference>
<protein>
    <submittedName>
        <fullName evidence="1">LysM domain-containing protein</fullName>
    </submittedName>
</protein>
<reference evidence="1 2" key="1">
    <citation type="submission" date="2018-09" db="EMBL/GenBank/DDBJ databases">
        <title>Whole genome sequencing of Microbacterium oryzae strain MB-10T.</title>
        <authorList>
            <person name="Das S.K."/>
        </authorList>
    </citation>
    <scope>NUCLEOTIDE SEQUENCE [LARGE SCALE GENOMIC DNA]</scope>
    <source>
        <strain evidence="1 2">MB-10</strain>
    </source>
</reference>
<dbReference type="EMBL" id="CP032550">
    <property type="protein sequence ID" value="QGU28800.1"/>
    <property type="molecule type" value="Genomic_DNA"/>
</dbReference>